<organism evidence="1 2">
    <name type="scientific">Frondihabitans sucicola</name>
    <dbReference type="NCBI Taxonomy" id="1268041"/>
    <lineage>
        <taxon>Bacteria</taxon>
        <taxon>Bacillati</taxon>
        <taxon>Actinomycetota</taxon>
        <taxon>Actinomycetes</taxon>
        <taxon>Micrococcales</taxon>
        <taxon>Microbacteriaceae</taxon>
        <taxon>Frondihabitans</taxon>
    </lineage>
</organism>
<keyword evidence="2" id="KW-1185">Reference proteome</keyword>
<gene>
    <name evidence="1" type="ORF">GCM10025867_08360</name>
</gene>
<reference evidence="2" key="1">
    <citation type="journal article" date="2019" name="Int. J. Syst. Evol. Microbiol.">
        <title>The Global Catalogue of Microorganisms (GCM) 10K type strain sequencing project: providing services to taxonomists for standard genome sequencing and annotation.</title>
        <authorList>
            <consortium name="The Broad Institute Genomics Platform"/>
            <consortium name="The Broad Institute Genome Sequencing Center for Infectious Disease"/>
            <person name="Wu L."/>
            <person name="Ma J."/>
        </authorList>
    </citation>
    <scope>NUCLEOTIDE SEQUENCE [LARGE SCALE GENOMIC DNA]</scope>
    <source>
        <strain evidence="2">NBRC 108728</strain>
    </source>
</reference>
<sequence length="144" mass="15106">MVGGGIDETLRRDSGTDRRGALFGVDEAVVQAAGVDEHGVLGACDGTVPGCLHGDPVSVSGGEVEGGGHVGCVFDKDDERGVERYRRVPRRCIEIAGFAGWENAAADLGSEFVDLSVQKSCVGSCHASTLERCMVKRKSKIGNR</sequence>
<dbReference type="EMBL" id="AP027732">
    <property type="protein sequence ID" value="BDZ48595.1"/>
    <property type="molecule type" value="Genomic_DNA"/>
</dbReference>
<name>A0ABN6XUA4_9MICO</name>
<accession>A0ABN6XUA4</accession>
<proteinExistence type="predicted"/>
<dbReference type="Proteomes" id="UP001321486">
    <property type="component" value="Chromosome"/>
</dbReference>
<evidence type="ECO:0000313" key="2">
    <source>
        <dbReference type="Proteomes" id="UP001321486"/>
    </source>
</evidence>
<protein>
    <submittedName>
        <fullName evidence="1">Uncharacterized protein</fullName>
    </submittedName>
</protein>
<evidence type="ECO:0000313" key="1">
    <source>
        <dbReference type="EMBL" id="BDZ48595.1"/>
    </source>
</evidence>